<dbReference type="Proteomes" id="UP000230821">
    <property type="component" value="Unassembled WGS sequence"/>
</dbReference>
<dbReference type="EMBL" id="PDSK01000096">
    <property type="protein sequence ID" value="PIE33649.1"/>
    <property type="molecule type" value="Genomic_DNA"/>
</dbReference>
<name>A0A2G6KFQ9_9BACT</name>
<protein>
    <submittedName>
        <fullName evidence="1">Uncharacterized protein</fullName>
    </submittedName>
</protein>
<organism evidence="1 2">
    <name type="scientific">candidate division KSB3 bacterium</name>
    <dbReference type="NCBI Taxonomy" id="2044937"/>
    <lineage>
        <taxon>Bacteria</taxon>
        <taxon>candidate division KSB3</taxon>
    </lineage>
</organism>
<sequence>MPKVLNKNATSISKSRFLCLMVVWSRAETSECQENIFKIFAARVVSWNFQARRSVWFRPSLFRLIQIDIQGFILFYGQDVLYLYYLRPGWKWKTEAF</sequence>
<dbReference type="AlphaFoldDB" id="A0A2G6KFQ9"/>
<evidence type="ECO:0000313" key="2">
    <source>
        <dbReference type="Proteomes" id="UP000230821"/>
    </source>
</evidence>
<reference evidence="1 2" key="1">
    <citation type="submission" date="2017-10" db="EMBL/GenBank/DDBJ databases">
        <title>Novel microbial diversity and functional potential in the marine mammal oral microbiome.</title>
        <authorList>
            <person name="Dudek N.K."/>
            <person name="Sun C.L."/>
            <person name="Burstein D."/>
            <person name="Kantor R.S."/>
            <person name="Aliaga Goltsman D.S."/>
            <person name="Bik E.M."/>
            <person name="Thomas B.C."/>
            <person name="Banfield J.F."/>
            <person name="Relman D.A."/>
        </authorList>
    </citation>
    <scope>NUCLEOTIDE SEQUENCE [LARGE SCALE GENOMIC DNA]</scope>
    <source>
        <strain evidence="1">DOLJORAL78_47_16</strain>
    </source>
</reference>
<evidence type="ECO:0000313" key="1">
    <source>
        <dbReference type="EMBL" id="PIE33649.1"/>
    </source>
</evidence>
<proteinExistence type="predicted"/>
<comment type="caution">
    <text evidence="1">The sequence shown here is derived from an EMBL/GenBank/DDBJ whole genome shotgun (WGS) entry which is preliminary data.</text>
</comment>
<accession>A0A2G6KFQ9</accession>
<gene>
    <name evidence="1" type="ORF">CSA56_11075</name>
</gene>